<gene>
    <name evidence="1" type="ORF">C0674_01315</name>
</gene>
<organism evidence="1 2">
    <name type="scientific">Sporolactobacillus terrae</name>
    <dbReference type="NCBI Taxonomy" id="269673"/>
    <lineage>
        <taxon>Bacteria</taxon>
        <taxon>Bacillati</taxon>
        <taxon>Bacillota</taxon>
        <taxon>Bacilli</taxon>
        <taxon>Bacillales</taxon>
        <taxon>Sporolactobacillaceae</taxon>
        <taxon>Sporolactobacillus</taxon>
    </lineage>
</organism>
<name>A0ABX5Q421_9BACL</name>
<proteinExistence type="predicted"/>
<reference evidence="1 2" key="1">
    <citation type="submission" date="2018-01" db="EMBL/GenBank/DDBJ databases">
        <title>Complete genome sequencing of Sporolactobacillus terrae DLG3.</title>
        <authorList>
            <person name="Nam Y.-D."/>
            <person name="Kang J."/>
            <person name="Chung W.-H."/>
        </authorList>
    </citation>
    <scope>NUCLEOTIDE SEQUENCE [LARGE SCALE GENOMIC DNA]</scope>
    <source>
        <strain evidence="1 2">DLG3</strain>
    </source>
</reference>
<keyword evidence="2" id="KW-1185">Reference proteome</keyword>
<sequence length="91" mass="10350">MIVQRKNAVNVVVKCYLAVAPEQVGIIHFSDEIVQAGYDHTKQLVCISWDQPVNFSLLDKMIEFNISDKADCCNRQVVLNTFLFENSSLFP</sequence>
<evidence type="ECO:0000313" key="1">
    <source>
        <dbReference type="EMBL" id="QAA21378.1"/>
    </source>
</evidence>
<dbReference type="SUPFAM" id="SSF159888">
    <property type="entry name" value="YdhG-like"/>
    <property type="match status" value="1"/>
</dbReference>
<dbReference type="Proteomes" id="UP000285882">
    <property type="component" value="Chromosome"/>
</dbReference>
<protein>
    <submittedName>
        <fullName evidence="1">Uncharacterized protein</fullName>
    </submittedName>
</protein>
<dbReference type="EMBL" id="CP025688">
    <property type="protein sequence ID" value="QAA21378.1"/>
    <property type="molecule type" value="Genomic_DNA"/>
</dbReference>
<accession>A0ABX5Q421</accession>
<evidence type="ECO:0000313" key="2">
    <source>
        <dbReference type="Proteomes" id="UP000285882"/>
    </source>
</evidence>
<dbReference type="Gene3D" id="3.90.1150.200">
    <property type="match status" value="1"/>
</dbReference>